<protein>
    <submittedName>
        <fullName evidence="1">RNA-directed DNA polymerase, eukaryota, reverse transcriptase zinc-binding domain protein</fullName>
    </submittedName>
</protein>
<reference evidence="1" key="1">
    <citation type="journal article" date="2019" name="Sci. Rep.">
        <title>Draft genome of Tanacetum cinerariifolium, the natural source of mosquito coil.</title>
        <authorList>
            <person name="Yamashiro T."/>
            <person name="Shiraishi A."/>
            <person name="Satake H."/>
            <person name="Nakayama K."/>
        </authorList>
    </citation>
    <scope>NUCLEOTIDE SEQUENCE</scope>
</reference>
<keyword evidence="1" id="KW-0548">Nucleotidyltransferase</keyword>
<proteinExistence type="predicted"/>
<dbReference type="GO" id="GO:0003964">
    <property type="term" value="F:RNA-directed DNA polymerase activity"/>
    <property type="evidence" value="ECO:0007669"/>
    <property type="project" value="UniProtKB-KW"/>
</dbReference>
<organism evidence="1">
    <name type="scientific">Tanacetum cinerariifolium</name>
    <name type="common">Dalmatian daisy</name>
    <name type="synonym">Chrysanthemum cinerariifolium</name>
    <dbReference type="NCBI Taxonomy" id="118510"/>
    <lineage>
        <taxon>Eukaryota</taxon>
        <taxon>Viridiplantae</taxon>
        <taxon>Streptophyta</taxon>
        <taxon>Embryophyta</taxon>
        <taxon>Tracheophyta</taxon>
        <taxon>Spermatophyta</taxon>
        <taxon>Magnoliopsida</taxon>
        <taxon>eudicotyledons</taxon>
        <taxon>Gunneridae</taxon>
        <taxon>Pentapetalae</taxon>
        <taxon>asterids</taxon>
        <taxon>campanulids</taxon>
        <taxon>Asterales</taxon>
        <taxon>Asteraceae</taxon>
        <taxon>Asteroideae</taxon>
        <taxon>Anthemideae</taxon>
        <taxon>Anthemidinae</taxon>
        <taxon>Tanacetum</taxon>
    </lineage>
</organism>
<evidence type="ECO:0000313" key="1">
    <source>
        <dbReference type="EMBL" id="GEU83474.1"/>
    </source>
</evidence>
<dbReference type="PANTHER" id="PTHR33116:SF79">
    <property type="entry name" value="REVERSE TRANSCRIPTASE DOMAIN, ZINC FINGER, CCHC-TYPE-RELATED"/>
    <property type="match status" value="1"/>
</dbReference>
<dbReference type="EMBL" id="BKCJ010008690">
    <property type="protein sequence ID" value="GEU83474.1"/>
    <property type="molecule type" value="Genomic_DNA"/>
</dbReference>
<keyword evidence="1" id="KW-0695">RNA-directed DNA polymerase</keyword>
<gene>
    <name evidence="1" type="ORF">Tci_055452</name>
</gene>
<dbReference type="PANTHER" id="PTHR33116">
    <property type="entry name" value="REVERSE TRANSCRIPTASE ZINC-BINDING DOMAIN-CONTAINING PROTEIN-RELATED-RELATED"/>
    <property type="match status" value="1"/>
</dbReference>
<comment type="caution">
    <text evidence="1">The sequence shown here is derived from an EMBL/GenBank/DDBJ whole genome shotgun (WGS) entry which is preliminary data.</text>
</comment>
<name>A0A6L2NG02_TANCI</name>
<accession>A0A6L2NG02</accession>
<keyword evidence="1" id="KW-0808">Transferase</keyword>
<sequence length="207" mass="23106">MPSVRLEPQPLVEALHVTFLKAKAKVSSEVLNYLEKLRRNFFWGGSLDNKKLAWVAWKQVCSSKDCGGLGIGFKPTDVTGTWACSLNSLNTFTVSSMRYAIDSSTLVSTVDNVKWNKTLLIKINIHAWRLCKDRLPTRSNLNARVIDLDSLHCLIGGGWFAPQMILIAFFLGTNQLISTQRKKLASMLLLTPPRGSFGAFEIEFALT</sequence>
<dbReference type="AlphaFoldDB" id="A0A6L2NG02"/>